<keyword evidence="4" id="KW-0788">Thiol protease</keyword>
<evidence type="ECO:0000256" key="3">
    <source>
        <dbReference type="ARBA" id="ARBA00022801"/>
    </source>
</evidence>
<dbReference type="EMBL" id="JBHSHC010000093">
    <property type="protein sequence ID" value="MFC4767916.1"/>
    <property type="molecule type" value="Genomic_DNA"/>
</dbReference>
<keyword evidence="3" id="KW-0378">Hydrolase</keyword>
<dbReference type="InterPro" id="IPR051202">
    <property type="entry name" value="Peptidase_C40"/>
</dbReference>
<dbReference type="Proteomes" id="UP001596002">
    <property type="component" value="Unassembled WGS sequence"/>
</dbReference>
<dbReference type="Gene3D" id="3.90.1720.10">
    <property type="entry name" value="endopeptidase domain like (from Nostoc punctiforme)"/>
    <property type="match status" value="1"/>
</dbReference>
<dbReference type="PROSITE" id="PS51935">
    <property type="entry name" value="NLPC_P60"/>
    <property type="match status" value="1"/>
</dbReference>
<keyword evidence="8" id="KW-1185">Reference proteome</keyword>
<dbReference type="RefSeq" id="WP_380025836.1">
    <property type="nucleotide sequence ID" value="NZ_JBHSHC010000093.1"/>
</dbReference>
<dbReference type="SUPFAM" id="SSF54001">
    <property type="entry name" value="Cysteine proteinases"/>
    <property type="match status" value="1"/>
</dbReference>
<evidence type="ECO:0000313" key="8">
    <source>
        <dbReference type="Proteomes" id="UP001596002"/>
    </source>
</evidence>
<dbReference type="InterPro" id="IPR002477">
    <property type="entry name" value="Peptidoglycan-bd-like"/>
</dbReference>
<dbReference type="PANTHER" id="PTHR47053:SF1">
    <property type="entry name" value="MUREIN DD-ENDOPEPTIDASE MEPH-RELATED"/>
    <property type="match status" value="1"/>
</dbReference>
<dbReference type="InterPro" id="IPR000064">
    <property type="entry name" value="NLP_P60_dom"/>
</dbReference>
<evidence type="ECO:0000259" key="6">
    <source>
        <dbReference type="PROSITE" id="PS51935"/>
    </source>
</evidence>
<dbReference type="InterPro" id="IPR036365">
    <property type="entry name" value="PGBD-like_sf"/>
</dbReference>
<comment type="similarity">
    <text evidence="1">Belongs to the peptidase C40 family.</text>
</comment>
<dbReference type="SUPFAM" id="SSF47090">
    <property type="entry name" value="PGBD-like"/>
    <property type="match status" value="1"/>
</dbReference>
<feature type="domain" description="NlpC/P60" evidence="6">
    <location>
        <begin position="112"/>
        <end position="230"/>
    </location>
</feature>
<comment type="caution">
    <text evidence="7">The sequence shown here is derived from an EMBL/GenBank/DDBJ whole genome shotgun (WGS) entry which is preliminary data.</text>
</comment>
<sequence length="230" mass="24539">MNKFLKALVFAGTIVTVSLGASNAEAATKYGEKLLEKGSQGSEVVALQQDLRILGYFTYPSNTGYYGEITEGAVKAFQKDHGIQETGKVGPTTAPQIEEAAAKKAEELKQAQSANADAAETAKQFVGVPYAWGGSSPSGFDCSGFVRYVFAQKGIELPRTSQAMFEQGSAVSELQPGDLVFFTTYAQGATHVGIYIGDQQFISATSSHGVKIDSFSSSYWGPRYIGAKRI</sequence>
<dbReference type="InterPro" id="IPR036366">
    <property type="entry name" value="PGBDSf"/>
</dbReference>
<reference evidence="8" key="1">
    <citation type="journal article" date="2019" name="Int. J. Syst. Evol. Microbiol.">
        <title>The Global Catalogue of Microorganisms (GCM) 10K type strain sequencing project: providing services to taxonomists for standard genome sequencing and annotation.</title>
        <authorList>
            <consortium name="The Broad Institute Genomics Platform"/>
            <consortium name="The Broad Institute Genome Sequencing Center for Infectious Disease"/>
            <person name="Wu L."/>
            <person name="Ma J."/>
        </authorList>
    </citation>
    <scope>NUCLEOTIDE SEQUENCE [LARGE SCALE GENOMIC DNA]</scope>
    <source>
        <strain evidence="8">WYCCWR 12678</strain>
    </source>
</reference>
<keyword evidence="5" id="KW-0732">Signal</keyword>
<organism evidence="7 8">
    <name type="scientific">Effusibacillus consociatus</name>
    <dbReference type="NCBI Taxonomy" id="1117041"/>
    <lineage>
        <taxon>Bacteria</taxon>
        <taxon>Bacillati</taxon>
        <taxon>Bacillota</taxon>
        <taxon>Bacilli</taxon>
        <taxon>Bacillales</taxon>
        <taxon>Alicyclobacillaceae</taxon>
        <taxon>Effusibacillus</taxon>
    </lineage>
</organism>
<dbReference type="Pfam" id="PF01471">
    <property type="entry name" value="PG_binding_1"/>
    <property type="match status" value="1"/>
</dbReference>
<evidence type="ECO:0000256" key="1">
    <source>
        <dbReference type="ARBA" id="ARBA00007074"/>
    </source>
</evidence>
<dbReference type="InterPro" id="IPR038765">
    <property type="entry name" value="Papain-like_cys_pep_sf"/>
</dbReference>
<evidence type="ECO:0000256" key="2">
    <source>
        <dbReference type="ARBA" id="ARBA00022670"/>
    </source>
</evidence>
<feature type="signal peptide" evidence="5">
    <location>
        <begin position="1"/>
        <end position="26"/>
    </location>
</feature>
<dbReference type="Gene3D" id="1.10.101.10">
    <property type="entry name" value="PGBD-like superfamily/PGBD"/>
    <property type="match status" value="1"/>
</dbReference>
<name>A0ABV9Q166_9BACL</name>
<accession>A0ABV9Q166</accession>
<gene>
    <name evidence="7" type="ORF">ACFO8Q_11185</name>
</gene>
<evidence type="ECO:0000256" key="4">
    <source>
        <dbReference type="ARBA" id="ARBA00022807"/>
    </source>
</evidence>
<evidence type="ECO:0000256" key="5">
    <source>
        <dbReference type="SAM" id="SignalP"/>
    </source>
</evidence>
<keyword evidence="2" id="KW-0645">Protease</keyword>
<feature type="chain" id="PRO_5047460899" evidence="5">
    <location>
        <begin position="27"/>
        <end position="230"/>
    </location>
</feature>
<proteinExistence type="inferred from homology"/>
<evidence type="ECO:0000313" key="7">
    <source>
        <dbReference type="EMBL" id="MFC4767916.1"/>
    </source>
</evidence>
<dbReference type="PANTHER" id="PTHR47053">
    <property type="entry name" value="MUREIN DD-ENDOPEPTIDASE MEPH-RELATED"/>
    <property type="match status" value="1"/>
</dbReference>
<protein>
    <submittedName>
        <fullName evidence="7">C40 family peptidase</fullName>
    </submittedName>
</protein>
<dbReference type="Pfam" id="PF00877">
    <property type="entry name" value="NLPC_P60"/>
    <property type="match status" value="1"/>
</dbReference>